<evidence type="ECO:0000256" key="3">
    <source>
        <dbReference type="ARBA" id="ARBA00022449"/>
    </source>
</evidence>
<keyword evidence="3" id="KW-0050">Antiport</keyword>
<dbReference type="GO" id="GO:0015079">
    <property type="term" value="F:potassium ion transmembrane transporter activity"/>
    <property type="evidence" value="ECO:0007669"/>
    <property type="project" value="InterPro"/>
</dbReference>
<evidence type="ECO:0000313" key="12">
    <source>
        <dbReference type="Proteomes" id="UP000269208"/>
    </source>
</evidence>
<dbReference type="PANTHER" id="PTHR46157">
    <property type="entry name" value="K(+) EFFLUX ANTIPORTER 3, CHLOROPLASTIC"/>
    <property type="match status" value="1"/>
</dbReference>
<accession>A0A447TU31</accession>
<dbReference type="InterPro" id="IPR036291">
    <property type="entry name" value="NAD(P)-bd_dom_sf"/>
</dbReference>
<comment type="subcellular location">
    <subcellularLocation>
        <location evidence="1">Endomembrane system</location>
        <topology evidence="1">Multi-pass membrane protein</topology>
    </subcellularLocation>
</comment>
<dbReference type="GO" id="GO:0012505">
    <property type="term" value="C:endomembrane system"/>
    <property type="evidence" value="ECO:0007669"/>
    <property type="project" value="UniProtKB-SubCell"/>
</dbReference>
<feature type="domain" description="RCK N-terminal" evidence="10">
    <location>
        <begin position="35"/>
        <end position="152"/>
    </location>
</feature>
<keyword evidence="6" id="KW-0630">Potassium</keyword>
<evidence type="ECO:0000256" key="4">
    <source>
        <dbReference type="ARBA" id="ARBA00022538"/>
    </source>
</evidence>
<keyword evidence="7" id="KW-1133">Transmembrane helix</keyword>
<keyword evidence="5" id="KW-0812">Transmembrane</keyword>
<evidence type="ECO:0000256" key="5">
    <source>
        <dbReference type="ARBA" id="ARBA00022692"/>
    </source>
</evidence>
<dbReference type="InterPro" id="IPR006036">
    <property type="entry name" value="K_uptake_TrkA"/>
</dbReference>
<dbReference type="PRINTS" id="PR00335">
    <property type="entry name" value="KUPTAKETRKA"/>
</dbReference>
<dbReference type="PROSITE" id="PS51201">
    <property type="entry name" value="RCK_N"/>
    <property type="match status" value="1"/>
</dbReference>
<evidence type="ECO:0000256" key="7">
    <source>
        <dbReference type="ARBA" id="ARBA00022989"/>
    </source>
</evidence>
<proteinExistence type="predicted"/>
<dbReference type="EMBL" id="LR134190">
    <property type="protein sequence ID" value="VEB53108.1"/>
    <property type="molecule type" value="Genomic_DNA"/>
</dbReference>
<evidence type="ECO:0000256" key="1">
    <source>
        <dbReference type="ARBA" id="ARBA00004127"/>
    </source>
</evidence>
<dbReference type="Gene3D" id="3.40.50.720">
    <property type="entry name" value="NAD(P)-binding Rossmann-like Domain"/>
    <property type="match status" value="1"/>
</dbReference>
<dbReference type="InterPro" id="IPR003148">
    <property type="entry name" value="RCK_N"/>
</dbReference>
<evidence type="ECO:0000256" key="9">
    <source>
        <dbReference type="ARBA" id="ARBA00023136"/>
    </source>
</evidence>
<organism evidence="11 12">
    <name type="scientific">Salmonella enterica I</name>
    <dbReference type="NCBI Taxonomy" id="59201"/>
    <lineage>
        <taxon>Bacteria</taxon>
        <taxon>Pseudomonadati</taxon>
        <taxon>Pseudomonadota</taxon>
        <taxon>Gammaproteobacteria</taxon>
        <taxon>Enterobacterales</taxon>
        <taxon>Enterobacteriaceae</taxon>
        <taxon>Salmonella</taxon>
    </lineage>
</organism>
<dbReference type="AlphaFoldDB" id="A0A447TU31"/>
<evidence type="ECO:0000256" key="6">
    <source>
        <dbReference type="ARBA" id="ARBA00022958"/>
    </source>
</evidence>
<protein>
    <submittedName>
        <fullName evidence="11">Glutathione-regulated potassium-efflux system protein</fullName>
    </submittedName>
</protein>
<dbReference type="FunFam" id="3.40.50.720:FF:000036">
    <property type="entry name" value="Glutathione-regulated potassium-efflux system protein KefB"/>
    <property type="match status" value="1"/>
</dbReference>
<dbReference type="Proteomes" id="UP000269208">
    <property type="component" value="Chromosome"/>
</dbReference>
<keyword evidence="9" id="KW-0472">Membrane</keyword>
<dbReference type="GO" id="GO:0005886">
    <property type="term" value="C:plasma membrane"/>
    <property type="evidence" value="ECO:0007669"/>
    <property type="project" value="InterPro"/>
</dbReference>
<keyword evidence="4" id="KW-0633">Potassium transport</keyword>
<dbReference type="PANTHER" id="PTHR46157:SF4">
    <property type="entry name" value="K(+) EFFLUX ANTIPORTER 3, CHLOROPLASTIC"/>
    <property type="match status" value="1"/>
</dbReference>
<keyword evidence="8" id="KW-0406">Ion transport</keyword>
<dbReference type="Pfam" id="PF02254">
    <property type="entry name" value="TrkA_N"/>
    <property type="match status" value="1"/>
</dbReference>
<sequence length="152" mass="17223">MMTTPLLMKGIDKWLSRRLNGPEENDEKPWVEDDKPQVIVVGFGRFGQVIARLLMANKMRITVLERDIGAVNLMRKYGYKVYYGDATQVELLRSAGAEAAESIVITCNEPEDTMKLVALCQQHFPHLHILARARGRVEAHELLQAGVTQFFP</sequence>
<evidence type="ECO:0000259" key="10">
    <source>
        <dbReference type="PROSITE" id="PS51201"/>
    </source>
</evidence>
<name>A0A447TU31_SALET</name>
<evidence type="ECO:0000256" key="8">
    <source>
        <dbReference type="ARBA" id="ARBA00023065"/>
    </source>
</evidence>
<reference evidence="11 12" key="1">
    <citation type="submission" date="2018-12" db="EMBL/GenBank/DDBJ databases">
        <authorList>
            <consortium name="Pathogen Informatics"/>
        </authorList>
    </citation>
    <scope>NUCLEOTIDE SEQUENCE [LARGE SCALE GENOMIC DNA]</scope>
    <source>
        <strain evidence="11 12">NCTC6754</strain>
    </source>
</reference>
<dbReference type="SUPFAM" id="SSF51735">
    <property type="entry name" value="NAD(P)-binding Rossmann-fold domains"/>
    <property type="match status" value="1"/>
</dbReference>
<evidence type="ECO:0000313" key="11">
    <source>
        <dbReference type="EMBL" id="VEB53108.1"/>
    </source>
</evidence>
<dbReference type="GO" id="GO:0015297">
    <property type="term" value="F:antiporter activity"/>
    <property type="evidence" value="ECO:0007669"/>
    <property type="project" value="UniProtKB-KW"/>
</dbReference>
<keyword evidence="2" id="KW-0813">Transport</keyword>
<gene>
    <name evidence="11" type="primary">kefB_3</name>
    <name evidence="11" type="ORF">NCTC6754_02588</name>
</gene>
<evidence type="ECO:0000256" key="2">
    <source>
        <dbReference type="ARBA" id="ARBA00022448"/>
    </source>
</evidence>